<dbReference type="InterPro" id="IPR011992">
    <property type="entry name" value="EF-hand-dom_pair"/>
</dbReference>
<comment type="caution">
    <text evidence="15">The sequence shown here is derived from an EMBL/GenBank/DDBJ whole genome shotgun (WGS) entry which is preliminary data.</text>
</comment>
<feature type="non-terminal residue" evidence="15">
    <location>
        <position position="105"/>
    </location>
</feature>
<evidence type="ECO:0000256" key="10">
    <source>
        <dbReference type="ARBA" id="ARBA00023065"/>
    </source>
</evidence>
<dbReference type="InterPro" id="IPR002048">
    <property type="entry name" value="EF_hand_dom"/>
</dbReference>
<sequence>MTLLSASPKDLKLAFLIFDADGSGELDKNEFELVQDLLMSQTNVGQRHRDEYSSGLSSRKHINSALSRLFFGADGEQKLSVEKFLDFQAHLFRDVLKIECARRDP</sequence>
<keyword evidence="12" id="KW-0472">Membrane</keyword>
<evidence type="ECO:0000313" key="16">
    <source>
        <dbReference type="Proteomes" id="UP001608902"/>
    </source>
</evidence>
<dbReference type="InterPro" id="IPR039800">
    <property type="entry name" value="MICU1/2/3"/>
</dbReference>
<comment type="similarity">
    <text evidence="13">Belongs to the MICU1 family. MICU1 subfamily.</text>
</comment>
<dbReference type="PANTHER" id="PTHR12294:SF1">
    <property type="entry name" value="CALCIUM UPTAKE PROTEIN 1, MITOCHONDRIAL"/>
    <property type="match status" value="1"/>
</dbReference>
<evidence type="ECO:0000256" key="7">
    <source>
        <dbReference type="ARBA" id="ARBA00022792"/>
    </source>
</evidence>
<dbReference type="GO" id="GO:0005743">
    <property type="term" value="C:mitochondrial inner membrane"/>
    <property type="evidence" value="ECO:0007669"/>
    <property type="project" value="UniProtKB-SubCell"/>
</dbReference>
<evidence type="ECO:0000256" key="11">
    <source>
        <dbReference type="ARBA" id="ARBA00023128"/>
    </source>
</evidence>
<keyword evidence="3" id="KW-0813">Transport</keyword>
<dbReference type="PANTHER" id="PTHR12294">
    <property type="entry name" value="EF HAND DOMAIN FAMILY A1,A2-RELATED"/>
    <property type="match status" value="1"/>
</dbReference>
<dbReference type="AlphaFoldDB" id="A0ABD6F485"/>
<evidence type="ECO:0000256" key="13">
    <source>
        <dbReference type="ARBA" id="ARBA00038333"/>
    </source>
</evidence>
<dbReference type="Gene3D" id="1.10.238.10">
    <property type="entry name" value="EF-hand"/>
    <property type="match status" value="1"/>
</dbReference>
<evidence type="ECO:0000256" key="4">
    <source>
        <dbReference type="ARBA" id="ARBA00022568"/>
    </source>
</evidence>
<dbReference type="PROSITE" id="PS00018">
    <property type="entry name" value="EF_HAND_1"/>
    <property type="match status" value="1"/>
</dbReference>
<dbReference type="GO" id="GO:0046872">
    <property type="term" value="F:metal ion binding"/>
    <property type="evidence" value="ECO:0007669"/>
    <property type="project" value="UniProtKB-KW"/>
</dbReference>
<evidence type="ECO:0000313" key="15">
    <source>
        <dbReference type="EMBL" id="MFH4984667.1"/>
    </source>
</evidence>
<dbReference type="InterPro" id="IPR018247">
    <property type="entry name" value="EF_Hand_1_Ca_BS"/>
</dbReference>
<evidence type="ECO:0000256" key="6">
    <source>
        <dbReference type="ARBA" id="ARBA00022737"/>
    </source>
</evidence>
<accession>A0ABD6F485</accession>
<keyword evidence="11" id="KW-0496">Mitochondrion</keyword>
<keyword evidence="6" id="KW-0677">Repeat</keyword>
<organism evidence="15 16">
    <name type="scientific">Gnathostoma spinigerum</name>
    <dbReference type="NCBI Taxonomy" id="75299"/>
    <lineage>
        <taxon>Eukaryota</taxon>
        <taxon>Metazoa</taxon>
        <taxon>Ecdysozoa</taxon>
        <taxon>Nematoda</taxon>
        <taxon>Chromadorea</taxon>
        <taxon>Rhabditida</taxon>
        <taxon>Spirurina</taxon>
        <taxon>Gnathostomatomorpha</taxon>
        <taxon>Gnathostomatoidea</taxon>
        <taxon>Gnathostomatidae</taxon>
        <taxon>Gnathostoma</taxon>
    </lineage>
</organism>
<evidence type="ECO:0000256" key="3">
    <source>
        <dbReference type="ARBA" id="ARBA00022448"/>
    </source>
</evidence>
<dbReference type="SUPFAM" id="SSF47473">
    <property type="entry name" value="EF-hand"/>
    <property type="match status" value="1"/>
</dbReference>
<keyword evidence="16" id="KW-1185">Reference proteome</keyword>
<comment type="subcellular location">
    <subcellularLocation>
        <location evidence="1">Mitochondrion inner membrane</location>
    </subcellularLocation>
    <subcellularLocation>
        <location evidence="2">Mitochondrion intermembrane space</location>
    </subcellularLocation>
</comment>
<protein>
    <recommendedName>
        <fullName evidence="14">EF-hand domain-containing protein</fullName>
    </recommendedName>
</protein>
<keyword evidence="10" id="KW-0406">Ion transport</keyword>
<dbReference type="GO" id="GO:0036444">
    <property type="term" value="P:calcium import into the mitochondrion"/>
    <property type="evidence" value="ECO:0007669"/>
    <property type="project" value="UniProtKB-ARBA"/>
</dbReference>
<proteinExistence type="inferred from homology"/>
<reference evidence="15 16" key="1">
    <citation type="submission" date="2024-08" db="EMBL/GenBank/DDBJ databases">
        <title>Gnathostoma spinigerum genome.</title>
        <authorList>
            <person name="Gonzalez-Bertolin B."/>
            <person name="Monzon S."/>
            <person name="Zaballos A."/>
            <person name="Jimenez P."/>
            <person name="Dekumyoy P."/>
            <person name="Varona S."/>
            <person name="Cuesta I."/>
            <person name="Sumanam S."/>
            <person name="Adisakwattana P."/>
            <person name="Gasser R.B."/>
            <person name="Hernandez-Gonzalez A."/>
            <person name="Young N.D."/>
            <person name="Perteguer M.J."/>
        </authorList>
    </citation>
    <scope>NUCLEOTIDE SEQUENCE [LARGE SCALE GENOMIC DNA]</scope>
    <source>
        <strain evidence="15">AL3</strain>
        <tissue evidence="15">Liver</tissue>
    </source>
</reference>
<keyword evidence="9" id="KW-0809">Transit peptide</keyword>
<evidence type="ECO:0000256" key="8">
    <source>
        <dbReference type="ARBA" id="ARBA00022837"/>
    </source>
</evidence>
<evidence type="ECO:0000256" key="9">
    <source>
        <dbReference type="ARBA" id="ARBA00022946"/>
    </source>
</evidence>
<dbReference type="GO" id="GO:0005758">
    <property type="term" value="C:mitochondrial intermembrane space"/>
    <property type="evidence" value="ECO:0007669"/>
    <property type="project" value="UniProtKB-SubCell"/>
</dbReference>
<evidence type="ECO:0000259" key="14">
    <source>
        <dbReference type="PROSITE" id="PS50222"/>
    </source>
</evidence>
<name>A0ABD6F485_9BILA</name>
<dbReference type="PROSITE" id="PS50222">
    <property type="entry name" value="EF_HAND_2"/>
    <property type="match status" value="1"/>
</dbReference>
<dbReference type="Proteomes" id="UP001608902">
    <property type="component" value="Unassembled WGS sequence"/>
</dbReference>
<evidence type="ECO:0000256" key="12">
    <source>
        <dbReference type="ARBA" id="ARBA00023136"/>
    </source>
</evidence>
<evidence type="ECO:0000256" key="2">
    <source>
        <dbReference type="ARBA" id="ARBA00004569"/>
    </source>
</evidence>
<dbReference type="EMBL" id="JBGFUD010019949">
    <property type="protein sequence ID" value="MFH4984667.1"/>
    <property type="molecule type" value="Genomic_DNA"/>
</dbReference>
<keyword evidence="5" id="KW-0479">Metal-binding</keyword>
<keyword evidence="8" id="KW-0106">Calcium</keyword>
<evidence type="ECO:0000256" key="5">
    <source>
        <dbReference type="ARBA" id="ARBA00022723"/>
    </source>
</evidence>
<keyword evidence="7" id="KW-0999">Mitochondrion inner membrane</keyword>
<keyword evidence="4" id="KW-0109">Calcium transport</keyword>
<feature type="domain" description="EF-hand" evidence="14">
    <location>
        <begin position="6"/>
        <end position="41"/>
    </location>
</feature>
<gene>
    <name evidence="15" type="ORF">AB6A40_011376</name>
</gene>
<evidence type="ECO:0000256" key="1">
    <source>
        <dbReference type="ARBA" id="ARBA00004273"/>
    </source>
</evidence>